<evidence type="ECO:0000256" key="2">
    <source>
        <dbReference type="SAM" id="SignalP"/>
    </source>
</evidence>
<dbReference type="PANTHER" id="PTHR28268">
    <property type="entry name" value="MICOS SUBUNIT MIC26"/>
    <property type="match status" value="1"/>
</dbReference>
<evidence type="ECO:0000313" key="3">
    <source>
        <dbReference type="EMBL" id="KAK9759432.1"/>
    </source>
</evidence>
<keyword evidence="1" id="KW-0472">Membrane</keyword>
<dbReference type="PANTHER" id="PTHR28268:SF1">
    <property type="entry name" value="MICOS SUBUNIT MIC26"/>
    <property type="match status" value="1"/>
</dbReference>
<feature type="non-terminal residue" evidence="3">
    <location>
        <position position="185"/>
    </location>
</feature>
<dbReference type="Proteomes" id="UP001479436">
    <property type="component" value="Unassembled WGS sequence"/>
</dbReference>
<protein>
    <recommendedName>
        <fullName evidence="1">MICOS complex subunit</fullName>
    </recommendedName>
</protein>
<dbReference type="EMBL" id="JASJQH010004075">
    <property type="protein sequence ID" value="KAK9759432.1"/>
    <property type="molecule type" value="Genomic_DNA"/>
</dbReference>
<comment type="caution">
    <text evidence="3">The sequence shown here is derived from an EMBL/GenBank/DDBJ whole genome shotgun (WGS) entry which is preliminary data.</text>
</comment>
<evidence type="ECO:0000313" key="4">
    <source>
        <dbReference type="Proteomes" id="UP001479436"/>
    </source>
</evidence>
<comment type="function">
    <text evidence="1">Component of the MICOS complex, a large protein complex of the mitochondrial inner membrane that plays crucial roles in the maintenance of crista junctions, inner membrane architecture, and formation of contact sites to the outer membrane.</text>
</comment>
<keyword evidence="2" id="KW-0732">Signal</keyword>
<evidence type="ECO:0000256" key="1">
    <source>
        <dbReference type="RuleBase" id="RU363021"/>
    </source>
</evidence>
<feature type="chain" id="PRO_5046381497" description="MICOS complex subunit" evidence="2">
    <location>
        <begin position="22"/>
        <end position="185"/>
    </location>
</feature>
<name>A0ABR2WD53_9FUNG</name>
<keyword evidence="4" id="KW-1185">Reference proteome</keyword>
<proteinExistence type="predicted"/>
<sequence>MFRLTNKIAPSLLMVSSVVAASRPVGIAHCEAQEEKSKGAKLGIYDEPQEHVLIVEEPTKLEEAVRDFRVVATKYLQDAQARTQEFLNQCYETEKQIEKNVSQVIPKHERLMPGSLYVLVAGLAGSIASRNKYFILRTIYPLTFAAASSFYFLPETSQSVFSTLRRKIEDHPVAQEQIKVAKEQM</sequence>
<feature type="signal peptide" evidence="2">
    <location>
        <begin position="1"/>
        <end position="21"/>
    </location>
</feature>
<keyword evidence="1" id="KW-0999">Mitochondrion inner membrane</keyword>
<organism evidence="3 4">
    <name type="scientific">Basidiobolus ranarum</name>
    <dbReference type="NCBI Taxonomy" id="34480"/>
    <lineage>
        <taxon>Eukaryota</taxon>
        <taxon>Fungi</taxon>
        <taxon>Fungi incertae sedis</taxon>
        <taxon>Zoopagomycota</taxon>
        <taxon>Entomophthoromycotina</taxon>
        <taxon>Basidiobolomycetes</taxon>
        <taxon>Basidiobolales</taxon>
        <taxon>Basidiobolaceae</taxon>
        <taxon>Basidiobolus</taxon>
    </lineage>
</organism>
<reference evidence="3 4" key="1">
    <citation type="submission" date="2023-04" db="EMBL/GenBank/DDBJ databases">
        <title>Genome of Basidiobolus ranarum AG-B5.</title>
        <authorList>
            <person name="Stajich J.E."/>
            <person name="Carter-House D."/>
            <person name="Gryganskyi A."/>
        </authorList>
    </citation>
    <scope>NUCLEOTIDE SEQUENCE [LARGE SCALE GENOMIC DNA]</scope>
    <source>
        <strain evidence="3 4">AG-B5</strain>
    </source>
</reference>
<dbReference type="InterPro" id="IPR033181">
    <property type="entry name" value="Mic26_fungi"/>
</dbReference>
<comment type="subunit">
    <text evidence="1">Component of the mitochondrial contact site and cristae organizing system (MICOS) complex.</text>
</comment>
<comment type="subcellular location">
    <subcellularLocation>
        <location evidence="1">Mitochondrion inner membrane</location>
    </subcellularLocation>
</comment>
<dbReference type="InterPro" id="IPR019166">
    <property type="entry name" value="MIC26/MIC27"/>
</dbReference>
<gene>
    <name evidence="3" type="ORF">K7432_017626</name>
</gene>
<dbReference type="Pfam" id="PF09769">
    <property type="entry name" value="ApoO"/>
    <property type="match status" value="1"/>
</dbReference>
<accession>A0ABR2WD53</accession>
<keyword evidence="1" id="KW-0496">Mitochondrion</keyword>